<evidence type="ECO:0000256" key="2">
    <source>
        <dbReference type="ARBA" id="ARBA00012247"/>
    </source>
</evidence>
<dbReference type="EMBL" id="LR999452">
    <property type="protein sequence ID" value="CAE5963204.1"/>
    <property type="molecule type" value="Genomic_DNA"/>
</dbReference>
<evidence type="ECO:0000256" key="12">
    <source>
        <dbReference type="ARBA" id="ARBA00022989"/>
    </source>
</evidence>
<evidence type="ECO:0000256" key="1">
    <source>
        <dbReference type="ARBA" id="ARBA00004479"/>
    </source>
</evidence>
<dbReference type="PROSITE" id="PS50011">
    <property type="entry name" value="PROTEIN_KINASE_DOM"/>
    <property type="match status" value="2"/>
</dbReference>
<keyword evidence="12 17" id="KW-1133">Transmembrane helix</keyword>
<dbReference type="GO" id="GO:0005524">
    <property type="term" value="F:ATP binding"/>
    <property type="evidence" value="ECO:0007669"/>
    <property type="project" value="UniProtKB-UniRule"/>
</dbReference>
<evidence type="ECO:0000256" key="17">
    <source>
        <dbReference type="SAM" id="Phobius"/>
    </source>
</evidence>
<comment type="catalytic activity">
    <reaction evidence="15">
        <text>a sn-glycero-3-phosphodiester + H2O = an alcohol + sn-glycerol 3-phosphate + H(+)</text>
        <dbReference type="Rhea" id="RHEA:12969"/>
        <dbReference type="ChEBI" id="CHEBI:15377"/>
        <dbReference type="ChEBI" id="CHEBI:15378"/>
        <dbReference type="ChEBI" id="CHEBI:30879"/>
        <dbReference type="ChEBI" id="CHEBI:57597"/>
        <dbReference type="ChEBI" id="CHEBI:83408"/>
        <dbReference type="EC" id="3.1.4.46"/>
    </reaction>
</comment>
<protein>
    <recommendedName>
        <fullName evidence="2">glycerophosphodiester phosphodiesterase</fullName>
        <ecNumber evidence="2">3.1.4.46</ecNumber>
    </recommendedName>
</protein>
<keyword evidence="11 16" id="KW-0067">ATP-binding</keyword>
<dbReference type="PROSITE" id="PS00107">
    <property type="entry name" value="PROTEIN_KINASE_ATP"/>
    <property type="match status" value="1"/>
</dbReference>
<dbReference type="CDD" id="cd14066">
    <property type="entry name" value="STKc_IRAK"/>
    <property type="match status" value="1"/>
</dbReference>
<dbReference type="FunFam" id="3.20.20.190:FF:000011">
    <property type="entry name" value="Glycerophosphodiester phosphodiesterase GDPDL3"/>
    <property type="match status" value="2"/>
</dbReference>
<dbReference type="GO" id="GO:0004674">
    <property type="term" value="F:protein serine/threonine kinase activity"/>
    <property type="evidence" value="ECO:0007669"/>
    <property type="project" value="UniProtKB-KW"/>
</dbReference>
<gene>
    <name evidence="20" type="ORF">AARE701A_LOCUS4755</name>
</gene>
<feature type="domain" description="GP-PDE" evidence="19">
    <location>
        <begin position="1265"/>
        <end position="1565"/>
    </location>
</feature>
<evidence type="ECO:0000256" key="11">
    <source>
        <dbReference type="ARBA" id="ARBA00022840"/>
    </source>
</evidence>
<dbReference type="PROSITE" id="PS00108">
    <property type="entry name" value="PROTEIN_KINASE_ST"/>
    <property type="match status" value="2"/>
</dbReference>
<evidence type="ECO:0000256" key="10">
    <source>
        <dbReference type="ARBA" id="ARBA00022801"/>
    </source>
</evidence>
<feature type="domain" description="Protein kinase" evidence="18">
    <location>
        <begin position="655"/>
        <end position="942"/>
    </location>
</feature>
<dbReference type="InterPro" id="IPR017946">
    <property type="entry name" value="PLC-like_Pdiesterase_TIM-brl"/>
</dbReference>
<evidence type="ECO:0000256" key="13">
    <source>
        <dbReference type="ARBA" id="ARBA00023136"/>
    </source>
</evidence>
<accession>A0A8S1ZSD7</accession>
<keyword evidence="10" id="KW-0378">Hydrolase</keyword>
<dbReference type="EC" id="3.1.4.46" evidence="2"/>
<evidence type="ECO:0000256" key="6">
    <source>
        <dbReference type="ARBA" id="ARBA00022729"/>
    </source>
</evidence>
<comment type="subcellular location">
    <subcellularLocation>
        <location evidence="1">Membrane</location>
        <topology evidence="1">Single-pass type I membrane protein</topology>
    </subcellularLocation>
</comment>
<dbReference type="InterPro" id="IPR000719">
    <property type="entry name" value="Prot_kinase_dom"/>
</dbReference>
<keyword evidence="21" id="KW-1185">Reference proteome</keyword>
<dbReference type="SUPFAM" id="SSF56112">
    <property type="entry name" value="Protein kinase-like (PK-like)"/>
    <property type="match status" value="3"/>
</dbReference>
<name>A0A8S1ZSD7_ARAAE</name>
<feature type="transmembrane region" description="Helical" evidence="17">
    <location>
        <begin position="1647"/>
        <end position="1669"/>
    </location>
</feature>
<evidence type="ECO:0000313" key="20">
    <source>
        <dbReference type="EMBL" id="CAE5963204.1"/>
    </source>
</evidence>
<dbReference type="FunFam" id="3.20.20.190:FF:000013">
    <property type="entry name" value="Glycerophosphodiester phosphodiesterase GDPDL3"/>
    <property type="match status" value="2"/>
</dbReference>
<dbReference type="Pfam" id="PF24818">
    <property type="entry name" value="PH_TRF2_HOY1"/>
    <property type="match status" value="1"/>
</dbReference>
<dbReference type="InterPro" id="IPR008271">
    <property type="entry name" value="Ser/Thr_kinase_AS"/>
</dbReference>
<keyword evidence="14" id="KW-0325">Glycoprotein</keyword>
<dbReference type="Pfam" id="PF00069">
    <property type="entry name" value="Pkinase"/>
    <property type="match status" value="1"/>
</dbReference>
<dbReference type="InterPro" id="IPR001245">
    <property type="entry name" value="Ser-Thr/Tyr_kinase_cat_dom"/>
</dbReference>
<feature type="binding site" evidence="16">
    <location>
        <position position="1728"/>
    </location>
    <ligand>
        <name>ATP</name>
        <dbReference type="ChEBI" id="CHEBI:30616"/>
    </ligand>
</feature>
<reference evidence="20" key="1">
    <citation type="submission" date="2021-01" db="EMBL/GenBank/DDBJ databases">
        <authorList>
            <person name="Bezrukov I."/>
        </authorList>
    </citation>
    <scope>NUCLEOTIDE SEQUENCE</scope>
</reference>
<sequence length="2743" mass="306456">MKRSREEFQGGCNNRFVDEVPRLNLPLTTTPELINKIETYLNRNYTCPHRQIENSKTSTLLKSSEKLKAMNFPISMIKIGTWTPVAINPEDIVAKFYFAKKKLIWEFLFREEETNMPRLKRKIEIQWNDVSSFEESIHTRDETGILNIELRKRPTFFIETNPQAGKHTQWKQLDRDFTDNQASTCRRHTIHFSPGVLQKNLEKLLTNSFWSKLYNVPFPVEESLFFDIGFENNNSSHNSHNQTVGFNVNYGHHHHQYSQGIGGVGVGEGNFNIAPQFRANGGWQRNSYSQANSLNYNTANELPQMQAIITPSSQVVNEHYNMQMDFTGSQYRNQMNQDEIRKMQIIREIVQSQAYAAVADTQTNNVPMYPPVGSFAATLIEEEERHYKDQTNVDGNYHSKEYQKIPYIRRSNWEVLPAFVAIGVAVLILSRDEKPNMPLRVWVVGYGIQCWLHMDCVCVEYSKEIPPYMLHVQPGGLLNVMSPLFFPSAQAPNQVFTDVDVTEPPLPPIIAKAPTSTPGITPTISHLKTDLDDNFCPKVSDCGLAKLCEKKESILSLLDIRGTIWYIALEMISRVYGNVSHISDLFAAQIYAQRSSSPWQTLCGDAPLVIARGGFSGVFPDSSLDAYNFAMQTSVADVVLWCDVQLTQDEVGICFPDLNMANASNIQNVLPNRQKSYPINGVPTLGWFTIDFSLKDLENVSFIQEIFSRSNRFNEKRFGVLMVQNVTTQIKPEVFSINVQHDAFYEQQNLSMSSFLLSASRTVSIDYISSPESLDKFILSKSSVNMDWTTPYRIMLGVVRDLEYLHHGCKTKILYFDIKPQNVLLDDIFCPKVSDFGLTKLCERKESIDRMIGARNKEKDNQASSFSTSSVYFREWVYRDLELGKSKRLMENGISNEDNDLAKKMTLVGLWCIQPFPPDRPPMNKVLFASQIDAQRSTSPWQTLSGEAPLVIARGGFSGLFPDSSLDAYTFAIQTSVAGTVLWCDVQLTQDRVGICFPDLNMANASNIDLVYSNRQKSYPVNGVNTKGWFPIDFSLKDLKNVYLIRGILSRSDKFDENGYAISTVQNVATQMKPSFLWLNVQHDVFYEQQNFSMSSFLLSASRTVSIDFISSPEVNFFRKIAGRYRRNGPSFVFQFLGKEDFEPTTNRTYSSILNNLTFVKTFASGILVPKSYILPLDDKQYLLPPTSLVQDAHKAGLKVYASGFTNDVGIAYNYSLDPVSEYLSFVDNGEFSVDGVLSDFPLTASASVDCFSRIGRNATKQVDFLVISKNGASGDYPGCTNLAYEKAIRDGADVIDCPVQMSSDGIPFCSSSIDLVNSTTVVQTHLRNRSIIVPEISSVAGIYTFSLTWHEIQSLTPAISNPFRDYGMSRNPKEKNSGNLISLYEFLNLAKNSTSLSGVLISLENVIYLREKQELDVVKVVLSRLTETGYIFGTLKVMIQSTTTSVLVDFKNQSKYETVYKIEETIRDISDSAIKEIKKFANAVVINKHSVLTITDAFVTGQTNVVEKLQKFQLPAYVELFQNEFVSQPYDFFSDETVELNSYISGTDINGTVTEFPFTAARYKRNRCLGRKDIPTYMLPVQPGGLLTIVSTSSLPPAQAPNPIFTDDDVTEPPLPPVIAKSPTSTPGTPSTIAKPLRNLLKVIRIVSGSVAGVVLVLVLLTLTFCFLRKRETQQRQKKLKALIPLEHYTYAQVKRITKSFAEIVGRGGFGIVYKGTLGDGRVVAVKVLKDSKGNGEDFMNEVASMSRTSHLNIVSLLGFCSEGSKRAIIYEFLENGSLDKFISGKTSVNMDWTALYRIALGVARGLEYLHHSCKTRIVHFDIKPQNVLLDDNFCPKVSDFGLAKLCEKKESILSMLDTRGTIGYIAPEMISRVYGNVSHKSDVYSYGMLVLEIIGARNKEKANQASPSNTSSMYFPEWVYRDLESGKSQRHIENGINSEDDELAKKMTLVGLWCIQPSPPDRPAMNRVVEMLEGSLDAIEVPPRPVLQQIPTSNFQESSTLSEELFAAQIDAQRSTSRWQTLNGDAPLVIARGGFSGLFPDSSLAAYQFAMQASVDEVVLWCDVQLTKDEVGICFPDLNLANASNIDLVYSNRQKSYPVNGVTTQGWFPIDFSLTELQNVSLIRGILSRSERFDASGFTISTVQDVTMQLLPKGFWLNVQHDAFYEQQNLSMSSFLLSVSRTVSIDFISSPEVNFFKKIAGRFGRNGPSFVFQFLRKEDFEPTTNQTYGSILSNLTFVKTFASGIIVPKSYILPLDDKQYLRPPTSLVQDAHKAGLKVYASGFANDVDIAYNYSSDPVSEYLSFVDNGDFSVDGVLSDFPITASATVDCFSHIGRNAKKQVDFLVISKNGASGDYPGCTDLAYENAIKDGADVIDCSVQMSSDGIPFCLSSINLGDSTTVTQTLFSNRSTTLPEISSVAGIYTFSLTWPEIQSLTPAISNPFKVTYSMSRNPNERNSGKLISLSQFLDLANNSTSLSGVLISVENAVYLREKQGLDVVQAVLDTLTETGYTNGTTTTKVMIQSTNSSVLVDFKKQSKYETVYKIEETIGNIRDSAIEDIKKFANAVVINKDSVFPNSESFLTEQTNVVERLKKSQLTVYVELFRNEFVSQPYDFFADATVEINTYIYGAGLNGTITEFPFTAARYKRNRCLGRNQIPPYMLPIQPGGLLAIMSPLALPPAQAPNPDFIDADVTEPPLPPVLAKGPTSTLGTPSTIAQAPSGQTRLKLSLLLSVFFLSLLLL</sequence>
<evidence type="ECO:0000256" key="15">
    <source>
        <dbReference type="ARBA" id="ARBA00047512"/>
    </source>
</evidence>
<dbReference type="GO" id="GO:0008889">
    <property type="term" value="F:glycerophosphodiester phosphodiesterase activity"/>
    <property type="evidence" value="ECO:0007669"/>
    <property type="project" value="UniProtKB-EC"/>
</dbReference>
<feature type="domain" description="Protein kinase" evidence="18">
    <location>
        <begin position="1700"/>
        <end position="1989"/>
    </location>
</feature>
<dbReference type="Gene3D" id="1.10.510.10">
    <property type="entry name" value="Transferase(Phosphotransferase) domain 1"/>
    <property type="match status" value="3"/>
</dbReference>
<evidence type="ECO:0000256" key="9">
    <source>
        <dbReference type="ARBA" id="ARBA00022798"/>
    </source>
</evidence>
<dbReference type="FunFam" id="3.30.200.20:FF:000644">
    <property type="entry name" value="Suppressor of npr1-1 constitutive 4"/>
    <property type="match status" value="1"/>
</dbReference>
<proteinExistence type="predicted"/>
<dbReference type="InterPro" id="IPR017441">
    <property type="entry name" value="Protein_kinase_ATP_BS"/>
</dbReference>
<dbReference type="Pfam" id="PF07714">
    <property type="entry name" value="PK_Tyr_Ser-Thr"/>
    <property type="match status" value="1"/>
</dbReference>
<organism evidence="20 21">
    <name type="scientific">Arabidopsis arenosa</name>
    <name type="common">Sand rock-cress</name>
    <name type="synonym">Cardaminopsis arenosa</name>
    <dbReference type="NCBI Taxonomy" id="38785"/>
    <lineage>
        <taxon>Eukaryota</taxon>
        <taxon>Viridiplantae</taxon>
        <taxon>Streptophyta</taxon>
        <taxon>Embryophyta</taxon>
        <taxon>Tracheophyta</taxon>
        <taxon>Spermatophyta</taxon>
        <taxon>Magnoliopsida</taxon>
        <taxon>eudicotyledons</taxon>
        <taxon>Gunneridae</taxon>
        <taxon>Pentapetalae</taxon>
        <taxon>rosids</taxon>
        <taxon>malvids</taxon>
        <taxon>Brassicales</taxon>
        <taxon>Brassicaceae</taxon>
        <taxon>Camelineae</taxon>
        <taxon>Arabidopsis</taxon>
    </lineage>
</organism>
<dbReference type="SUPFAM" id="SSF51695">
    <property type="entry name" value="PLC-like phosphodiesterases"/>
    <property type="match status" value="5"/>
</dbReference>
<evidence type="ECO:0000256" key="8">
    <source>
        <dbReference type="ARBA" id="ARBA00022777"/>
    </source>
</evidence>
<evidence type="ECO:0000259" key="18">
    <source>
        <dbReference type="PROSITE" id="PS50011"/>
    </source>
</evidence>
<dbReference type="Gene3D" id="3.30.200.20">
    <property type="entry name" value="Phosphorylase Kinase, domain 1"/>
    <property type="match status" value="1"/>
</dbReference>
<evidence type="ECO:0000256" key="7">
    <source>
        <dbReference type="ARBA" id="ARBA00022741"/>
    </source>
</evidence>
<keyword evidence="8" id="KW-0418">Kinase</keyword>
<keyword evidence="9" id="KW-0319">Glycerol metabolism</keyword>
<dbReference type="CDD" id="cd08604">
    <property type="entry name" value="GDPD_SHV3_repeat_2"/>
    <property type="match status" value="2"/>
</dbReference>
<feature type="domain" description="GP-PDE" evidence="19">
    <location>
        <begin position="949"/>
        <end position="1249"/>
    </location>
</feature>
<evidence type="ECO:0000256" key="5">
    <source>
        <dbReference type="ARBA" id="ARBA00022692"/>
    </source>
</evidence>
<evidence type="ECO:0000256" key="3">
    <source>
        <dbReference type="ARBA" id="ARBA00022527"/>
    </source>
</evidence>
<dbReference type="GO" id="GO:0006071">
    <property type="term" value="P:glycerol metabolic process"/>
    <property type="evidence" value="ECO:0007669"/>
    <property type="project" value="UniProtKB-KW"/>
</dbReference>
<dbReference type="FunFam" id="1.10.510.10:FF:000590">
    <property type="entry name" value="PR5-like receptor kinase"/>
    <property type="match status" value="1"/>
</dbReference>
<dbReference type="Gene3D" id="3.20.20.190">
    <property type="entry name" value="Phosphatidylinositol (PI) phosphodiesterase"/>
    <property type="match status" value="5"/>
</dbReference>
<dbReference type="InterPro" id="IPR057939">
    <property type="entry name" value="TRF2_HOY1_PH"/>
</dbReference>
<evidence type="ECO:0000256" key="4">
    <source>
        <dbReference type="ARBA" id="ARBA00022679"/>
    </source>
</evidence>
<dbReference type="PANTHER" id="PTHR43620:SF39">
    <property type="entry name" value="GLYCEROPHOSPHODIESTER PHOSPHODIESTERASE GDPDL1-RELATED"/>
    <property type="match status" value="1"/>
</dbReference>
<keyword evidence="3" id="KW-0723">Serine/threonine-protein kinase</keyword>
<dbReference type="Pfam" id="PF03009">
    <property type="entry name" value="GDPD"/>
    <property type="match status" value="3"/>
</dbReference>
<dbReference type="InterPro" id="IPR030395">
    <property type="entry name" value="GP_PDE_dom"/>
</dbReference>
<dbReference type="CDD" id="cd08603">
    <property type="entry name" value="GDPD_SHV3_repeat_1"/>
    <property type="match status" value="2"/>
</dbReference>
<keyword evidence="6" id="KW-0732">Signal</keyword>
<dbReference type="SMART" id="SM00220">
    <property type="entry name" value="S_TKc"/>
    <property type="match status" value="1"/>
</dbReference>
<evidence type="ECO:0000313" key="21">
    <source>
        <dbReference type="Proteomes" id="UP000682877"/>
    </source>
</evidence>
<feature type="domain" description="GP-PDE" evidence="19">
    <location>
        <begin position="607"/>
        <end position="889"/>
    </location>
</feature>
<keyword evidence="5 17" id="KW-0812">Transmembrane</keyword>
<dbReference type="PROSITE" id="PS51704">
    <property type="entry name" value="GP_PDE"/>
    <property type="match status" value="5"/>
</dbReference>
<evidence type="ECO:0000256" key="16">
    <source>
        <dbReference type="PROSITE-ProRule" id="PRU10141"/>
    </source>
</evidence>
<feature type="domain" description="GP-PDE" evidence="19">
    <location>
        <begin position="2345"/>
        <end position="2648"/>
    </location>
</feature>
<keyword evidence="13 17" id="KW-0472">Membrane</keyword>
<dbReference type="GO" id="GO:0006629">
    <property type="term" value="P:lipid metabolic process"/>
    <property type="evidence" value="ECO:0007669"/>
    <property type="project" value="InterPro"/>
</dbReference>
<dbReference type="PANTHER" id="PTHR43620">
    <property type="entry name" value="GLYCEROPHOSPHORYL DIESTER PHOSPHODIESTERASE"/>
    <property type="match status" value="1"/>
</dbReference>
<feature type="domain" description="GP-PDE" evidence="19">
    <location>
        <begin position="2029"/>
        <end position="2329"/>
    </location>
</feature>
<dbReference type="GO" id="GO:0016020">
    <property type="term" value="C:membrane"/>
    <property type="evidence" value="ECO:0007669"/>
    <property type="project" value="UniProtKB-SubCell"/>
</dbReference>
<evidence type="ECO:0000259" key="19">
    <source>
        <dbReference type="PROSITE" id="PS51704"/>
    </source>
</evidence>
<keyword evidence="4" id="KW-0808">Transferase</keyword>
<evidence type="ECO:0000256" key="14">
    <source>
        <dbReference type="ARBA" id="ARBA00023180"/>
    </source>
</evidence>
<dbReference type="InterPro" id="IPR011009">
    <property type="entry name" value="Kinase-like_dom_sf"/>
</dbReference>
<keyword evidence="7 16" id="KW-0547">Nucleotide-binding</keyword>
<dbReference type="Proteomes" id="UP000682877">
    <property type="component" value="Chromosome 2"/>
</dbReference>